<organism evidence="4 5">
    <name type="scientific">Paralysiella testudinis</name>
    <dbReference type="NCBI Taxonomy" id="2809020"/>
    <lineage>
        <taxon>Bacteria</taxon>
        <taxon>Pseudomonadati</taxon>
        <taxon>Pseudomonadota</taxon>
        <taxon>Betaproteobacteria</taxon>
        <taxon>Neisseriales</taxon>
        <taxon>Neisseriaceae</taxon>
        <taxon>Paralysiella</taxon>
    </lineage>
</organism>
<dbReference type="KEGG" id="ptes:JQU52_07945"/>
<dbReference type="InterPro" id="IPR025746">
    <property type="entry name" value="PilX_N_dom"/>
</dbReference>
<keyword evidence="1" id="KW-1133">Transmembrane helix</keyword>
<protein>
    <submittedName>
        <fullName evidence="4">Pilus assembly protein PilX</fullName>
    </submittedName>
</protein>
<evidence type="ECO:0000313" key="4">
    <source>
        <dbReference type="EMBL" id="QRQ80700.1"/>
    </source>
</evidence>
<evidence type="ECO:0000256" key="1">
    <source>
        <dbReference type="SAM" id="Phobius"/>
    </source>
</evidence>
<keyword evidence="1" id="KW-0812">Transmembrane</keyword>
<dbReference type="Proteomes" id="UP000653156">
    <property type="component" value="Chromosome"/>
</dbReference>
<evidence type="ECO:0000259" key="3">
    <source>
        <dbReference type="Pfam" id="PF14341"/>
    </source>
</evidence>
<accession>A0A892ZDJ0</accession>
<evidence type="ECO:0000259" key="2">
    <source>
        <dbReference type="Pfam" id="PF13681"/>
    </source>
</evidence>
<dbReference type="Pfam" id="PF14341">
    <property type="entry name" value="PilX_N"/>
    <property type="match status" value="1"/>
</dbReference>
<feature type="transmembrane region" description="Helical" evidence="1">
    <location>
        <begin position="12"/>
        <end position="30"/>
    </location>
</feature>
<reference evidence="4" key="1">
    <citation type="submission" date="2021-02" db="EMBL/GenBank/DDBJ databases">
        <title>Neisseriaceae sp. 26B isolated from the cloaca of a Common Toad-headed Turtle (Mesoclemmys nasuta).</title>
        <authorList>
            <person name="Spergser J."/>
            <person name="Busse H.-J."/>
        </authorList>
    </citation>
    <scope>NUCLEOTIDE SEQUENCE</scope>
    <source>
        <strain evidence="4">26B</strain>
    </source>
</reference>
<gene>
    <name evidence="4" type="ORF">JQU52_07945</name>
</gene>
<dbReference type="InterPro" id="IPR025205">
    <property type="entry name" value="PilX/PilW_C"/>
</dbReference>
<feature type="domain" description="Type 4 fimbrial biogenesis protein PilX N-terminal" evidence="3">
    <location>
        <begin position="8"/>
        <end position="58"/>
    </location>
</feature>
<feature type="domain" description="PilX/PilW C-terminal" evidence="2">
    <location>
        <begin position="114"/>
        <end position="184"/>
    </location>
</feature>
<keyword evidence="1" id="KW-0472">Membrane</keyword>
<keyword evidence="5" id="KW-1185">Reference proteome</keyword>
<proteinExistence type="predicted"/>
<evidence type="ECO:0000313" key="5">
    <source>
        <dbReference type="Proteomes" id="UP000653156"/>
    </source>
</evidence>
<dbReference type="RefSeq" id="WP_230337984.1">
    <property type="nucleotide sequence ID" value="NZ_CP069798.1"/>
</dbReference>
<dbReference type="AlphaFoldDB" id="A0A892ZDJ0"/>
<dbReference type="Pfam" id="PF13681">
    <property type="entry name" value="PilX"/>
    <property type="match status" value="1"/>
</dbReference>
<name>A0A892ZDJ0_9NEIS</name>
<dbReference type="EMBL" id="CP069798">
    <property type="protein sequence ID" value="QRQ80700.1"/>
    <property type="molecule type" value="Genomic_DNA"/>
</dbReference>
<sequence>MHYPIAQRGFSLFIVLIVMLVIAFMVVAGVQSMNTEMRISSNDADRKLAMSVAETALRAGEKSIATYNNATRFDVNCTGGRCIPAGGVAPAPSGVNVPTELFGITQAQRLGSCTGCGTAAWERANIFERNGNAVEVSVVGDYARRPRYIVEYLNMNSAGQYYFRVTARAWGKNPNTVVTIQSYVEAVY</sequence>